<organism evidence="10 11">
    <name type="scientific">Sphingobacterium deserti</name>
    <dbReference type="NCBI Taxonomy" id="1229276"/>
    <lineage>
        <taxon>Bacteria</taxon>
        <taxon>Pseudomonadati</taxon>
        <taxon>Bacteroidota</taxon>
        <taxon>Sphingobacteriia</taxon>
        <taxon>Sphingobacteriales</taxon>
        <taxon>Sphingobacteriaceae</taxon>
        <taxon>Sphingobacterium</taxon>
    </lineage>
</organism>
<dbReference type="OrthoDB" id="1522504at2"/>
<dbReference type="PANTHER" id="PTHR45436:SF5">
    <property type="entry name" value="SENSOR HISTIDINE KINASE TRCS"/>
    <property type="match status" value="1"/>
</dbReference>
<dbReference type="InterPro" id="IPR050428">
    <property type="entry name" value="TCS_sensor_his_kinase"/>
</dbReference>
<comment type="caution">
    <text evidence="10">The sequence shown here is derived from an EMBL/GenBank/DDBJ whole genome shotgun (WGS) entry which is preliminary data.</text>
</comment>
<evidence type="ECO:0000313" key="11">
    <source>
        <dbReference type="Proteomes" id="UP000031802"/>
    </source>
</evidence>
<feature type="transmembrane region" description="Helical" evidence="8">
    <location>
        <begin position="12"/>
        <end position="32"/>
    </location>
</feature>
<keyword evidence="6 10" id="KW-0418">Kinase</keyword>
<gene>
    <name evidence="10" type="ORF">DI53_2610</name>
</gene>
<comment type="catalytic activity">
    <reaction evidence="1">
        <text>ATP + protein L-histidine = ADP + protein N-phospho-L-histidine.</text>
        <dbReference type="EC" id="2.7.13.3"/>
    </reaction>
</comment>
<keyword evidence="5 8" id="KW-0812">Transmembrane</keyword>
<reference evidence="11" key="1">
    <citation type="submission" date="2014-04" db="EMBL/GenBank/DDBJ databases">
        <title>Whole-Genome optical mapping and complete genome sequence of Sphingobacterium deserti sp. nov., a new spaces isolated from desert in the west of China.</title>
        <authorList>
            <person name="Teng C."/>
            <person name="Zhou Z."/>
            <person name="Li X."/>
            <person name="Chen M."/>
            <person name="Lin M."/>
            <person name="Wang L."/>
            <person name="Su S."/>
            <person name="Zhang C."/>
            <person name="Zhang W."/>
        </authorList>
    </citation>
    <scope>NUCLEOTIDE SEQUENCE [LARGE SCALE GENOMIC DNA]</scope>
    <source>
        <strain evidence="11">ACCC05744</strain>
    </source>
</reference>
<dbReference type="RefSeq" id="WP_037500096.1">
    <property type="nucleotide sequence ID" value="NZ_JJMU01000048.1"/>
</dbReference>
<evidence type="ECO:0000256" key="4">
    <source>
        <dbReference type="ARBA" id="ARBA00022679"/>
    </source>
</evidence>
<protein>
    <recommendedName>
        <fullName evidence="2">histidine kinase</fullName>
        <ecNumber evidence="2">2.7.13.3</ecNumber>
    </recommendedName>
</protein>
<dbReference type="eggNOG" id="COG0642">
    <property type="taxonomic scope" value="Bacteria"/>
</dbReference>
<dbReference type="PANTHER" id="PTHR45436">
    <property type="entry name" value="SENSOR HISTIDINE KINASE YKOH"/>
    <property type="match status" value="1"/>
</dbReference>
<dbReference type="GO" id="GO:0005886">
    <property type="term" value="C:plasma membrane"/>
    <property type="evidence" value="ECO:0007669"/>
    <property type="project" value="TreeGrafter"/>
</dbReference>
<dbReference type="Gene3D" id="1.10.287.130">
    <property type="match status" value="1"/>
</dbReference>
<dbReference type="InterPro" id="IPR003661">
    <property type="entry name" value="HisK_dim/P_dom"/>
</dbReference>
<dbReference type="InterPro" id="IPR005467">
    <property type="entry name" value="His_kinase_dom"/>
</dbReference>
<dbReference type="GO" id="GO:0000155">
    <property type="term" value="F:phosphorelay sensor kinase activity"/>
    <property type="evidence" value="ECO:0007669"/>
    <property type="project" value="InterPro"/>
</dbReference>
<evidence type="ECO:0000256" key="3">
    <source>
        <dbReference type="ARBA" id="ARBA00022553"/>
    </source>
</evidence>
<evidence type="ECO:0000256" key="1">
    <source>
        <dbReference type="ARBA" id="ARBA00000085"/>
    </source>
</evidence>
<accession>A0A0B8T6C5</accession>
<dbReference type="Gene3D" id="3.30.565.10">
    <property type="entry name" value="Histidine kinase-like ATPase, C-terminal domain"/>
    <property type="match status" value="1"/>
</dbReference>
<feature type="domain" description="Histidine kinase" evidence="9">
    <location>
        <begin position="223"/>
        <end position="429"/>
    </location>
</feature>
<evidence type="ECO:0000256" key="8">
    <source>
        <dbReference type="SAM" id="Phobius"/>
    </source>
</evidence>
<evidence type="ECO:0000313" key="10">
    <source>
        <dbReference type="EMBL" id="KGE13549.1"/>
    </source>
</evidence>
<dbReference type="STRING" id="1229276.DI53_2610"/>
<dbReference type="PROSITE" id="PS51257">
    <property type="entry name" value="PROKAR_LIPOPROTEIN"/>
    <property type="match status" value="1"/>
</dbReference>
<dbReference type="Pfam" id="PF02518">
    <property type="entry name" value="HATPase_c"/>
    <property type="match status" value="1"/>
</dbReference>
<dbReference type="EMBL" id="JJMU01000048">
    <property type="protein sequence ID" value="KGE13549.1"/>
    <property type="molecule type" value="Genomic_DNA"/>
</dbReference>
<dbReference type="AlphaFoldDB" id="A0A0B8T6C5"/>
<evidence type="ECO:0000256" key="6">
    <source>
        <dbReference type="ARBA" id="ARBA00022777"/>
    </source>
</evidence>
<keyword evidence="3" id="KW-0597">Phosphoprotein</keyword>
<keyword evidence="8" id="KW-0472">Membrane</keyword>
<feature type="transmembrane region" description="Helical" evidence="8">
    <location>
        <begin position="134"/>
        <end position="156"/>
    </location>
</feature>
<dbReference type="Proteomes" id="UP000031802">
    <property type="component" value="Unassembled WGS sequence"/>
</dbReference>
<dbReference type="CDD" id="cd00082">
    <property type="entry name" value="HisKA"/>
    <property type="match status" value="1"/>
</dbReference>
<proteinExistence type="predicted"/>
<dbReference type="PROSITE" id="PS50109">
    <property type="entry name" value="HIS_KIN"/>
    <property type="match status" value="1"/>
</dbReference>
<dbReference type="InterPro" id="IPR036097">
    <property type="entry name" value="HisK_dim/P_sf"/>
</dbReference>
<keyword evidence="7 8" id="KW-1133">Transmembrane helix</keyword>
<name>A0A0B8T6C5_9SPHI</name>
<keyword evidence="4" id="KW-0808">Transferase</keyword>
<dbReference type="PATRIC" id="fig|1229276.3.peg.2681"/>
<dbReference type="SUPFAM" id="SSF47384">
    <property type="entry name" value="Homodimeric domain of signal transducing histidine kinase"/>
    <property type="match status" value="1"/>
</dbReference>
<evidence type="ECO:0000256" key="2">
    <source>
        <dbReference type="ARBA" id="ARBA00012438"/>
    </source>
</evidence>
<dbReference type="Pfam" id="PF00512">
    <property type="entry name" value="HisKA"/>
    <property type="match status" value="1"/>
</dbReference>
<dbReference type="SMART" id="SM00387">
    <property type="entry name" value="HATPase_c"/>
    <property type="match status" value="1"/>
</dbReference>
<sequence>MQISLKNYTLRYLSITFFVIISVWAACFYAYILDEVYDNVDDGLKNQKIEILREVYKYPELLETTDFGIAQFRILPVTDSLSFFEDNRLSSVFFYMPYDDEQEPYRLLRTGFYAADRKPYHLEIRTSTVEEDDLIYDLTSALLVLYLVLVLGMYLIHESVLRKAWKPFHTILDNLKHYRFGKKENLQPVHTNISEFNNLEDEIQRMWKRNEDVFMEQKRFIENAAHELQTPLAITINKLELLMEDETLSGGQLTQLEDSKLSLRRLVNLNKALLMLSRIENRQYAEVEIINFNTLTQGLLEDLSDLIAFKNIRVECVEQGVFEARVNNGLAVVLISNLLRNAIRHNYEGGTISIVFQSQRLSVANTGSLQPLDSNKVFRRFYKGTQDTRSNGLGLAIVKSIADGYASLDVDYQFSAEKHIFTISNSYVQNAE</sequence>
<dbReference type="InterPro" id="IPR003594">
    <property type="entry name" value="HATPase_dom"/>
</dbReference>
<dbReference type="SUPFAM" id="SSF55874">
    <property type="entry name" value="ATPase domain of HSP90 chaperone/DNA topoisomerase II/histidine kinase"/>
    <property type="match status" value="1"/>
</dbReference>
<dbReference type="InterPro" id="IPR036890">
    <property type="entry name" value="HATPase_C_sf"/>
</dbReference>
<evidence type="ECO:0000256" key="5">
    <source>
        <dbReference type="ARBA" id="ARBA00022692"/>
    </source>
</evidence>
<keyword evidence="11" id="KW-1185">Reference proteome</keyword>
<dbReference type="SMART" id="SM00388">
    <property type="entry name" value="HisKA"/>
    <property type="match status" value="1"/>
</dbReference>
<evidence type="ECO:0000259" key="9">
    <source>
        <dbReference type="PROSITE" id="PS50109"/>
    </source>
</evidence>
<reference evidence="10 11" key="2">
    <citation type="journal article" date="2015" name="PLoS ONE">
        <title>Whole-Genome Optical Mapping and Finished Genome Sequence of Sphingobacterium deserti sp. nov., a New Species Isolated from the Western Desert of China.</title>
        <authorList>
            <person name="Teng C."/>
            <person name="Zhou Z."/>
            <person name="Molnar I."/>
            <person name="Li X."/>
            <person name="Tang R."/>
            <person name="Chen M."/>
            <person name="Wang L."/>
            <person name="Su S."/>
            <person name="Zhang W."/>
            <person name="Lin M."/>
        </authorList>
    </citation>
    <scope>NUCLEOTIDE SEQUENCE [LARGE SCALE GENOMIC DNA]</scope>
    <source>
        <strain evidence="11">ACCC05744</strain>
    </source>
</reference>
<dbReference type="EC" id="2.7.13.3" evidence="2"/>
<evidence type="ECO:0000256" key="7">
    <source>
        <dbReference type="ARBA" id="ARBA00022989"/>
    </source>
</evidence>